<name>A0A4R2L318_9GAMM</name>
<protein>
    <submittedName>
        <fullName evidence="1">Dihydroorotate oxidase B electron transfer subunit</fullName>
    </submittedName>
</protein>
<dbReference type="OrthoDB" id="9796486at2"/>
<accession>A0A4R2L318</accession>
<organism evidence="1 2">
    <name type="scientific">Plasticicumulans lactativorans</name>
    <dbReference type="NCBI Taxonomy" id="1133106"/>
    <lineage>
        <taxon>Bacteria</taxon>
        <taxon>Pseudomonadati</taxon>
        <taxon>Pseudomonadota</taxon>
        <taxon>Gammaproteobacteria</taxon>
        <taxon>Candidatus Competibacteraceae</taxon>
        <taxon>Plasticicumulans</taxon>
    </lineage>
</organism>
<gene>
    <name evidence="1" type="ORF">EV699_108163</name>
</gene>
<evidence type="ECO:0000313" key="1">
    <source>
        <dbReference type="EMBL" id="TCO81531.1"/>
    </source>
</evidence>
<dbReference type="RefSeq" id="WP_132541554.1">
    <property type="nucleotide sequence ID" value="NZ_SLWY01000008.1"/>
</dbReference>
<dbReference type="Proteomes" id="UP000295765">
    <property type="component" value="Unassembled WGS sequence"/>
</dbReference>
<evidence type="ECO:0000313" key="2">
    <source>
        <dbReference type="Proteomes" id="UP000295765"/>
    </source>
</evidence>
<dbReference type="EMBL" id="SLWY01000008">
    <property type="protein sequence ID" value="TCO81531.1"/>
    <property type="molecule type" value="Genomic_DNA"/>
</dbReference>
<dbReference type="AlphaFoldDB" id="A0A4R2L318"/>
<reference evidence="1 2" key="1">
    <citation type="submission" date="2019-03" db="EMBL/GenBank/DDBJ databases">
        <title>Genomic Encyclopedia of Type Strains, Phase IV (KMG-IV): sequencing the most valuable type-strain genomes for metagenomic binning, comparative biology and taxonomic classification.</title>
        <authorList>
            <person name="Goeker M."/>
        </authorList>
    </citation>
    <scope>NUCLEOTIDE SEQUENCE [LARGE SCALE GENOMIC DNA]</scope>
    <source>
        <strain evidence="1 2">DSM 25287</strain>
    </source>
</reference>
<keyword evidence="2" id="KW-1185">Reference proteome</keyword>
<proteinExistence type="predicted"/>
<sequence>MPEARLLKVSELPGGHLLERWSVGELAQTAQPGQRLRLDAVERPLMRAGPAHGWVDCLTHAAPDFETAPAALVGAAFDLAAVSPRALLIGDIDGFAALVFLAERLRTLTGTRIKPLAVLEIGLDAPFNPAPSRLIVPGMPAWVIATLPLFEDWSIPARLCCPEDRPGCFDGPPTELARRWLDTLQGSADVSLFACGDDALLTAAAALAADRRLPFQGVTAG</sequence>
<comment type="caution">
    <text evidence="1">The sequence shown here is derived from an EMBL/GenBank/DDBJ whole genome shotgun (WGS) entry which is preliminary data.</text>
</comment>